<comment type="caution">
    <text evidence="3">The sequence shown here is derived from an EMBL/GenBank/DDBJ whole genome shotgun (WGS) entry which is preliminary data.</text>
</comment>
<dbReference type="InterPro" id="IPR004360">
    <property type="entry name" value="Glyas_Fos-R_dOase_dom"/>
</dbReference>
<reference evidence="4" key="1">
    <citation type="journal article" date="2019" name="Int. J. Syst. Evol. Microbiol.">
        <title>The Global Catalogue of Microorganisms (GCM) 10K type strain sequencing project: providing services to taxonomists for standard genome sequencing and annotation.</title>
        <authorList>
            <consortium name="The Broad Institute Genomics Platform"/>
            <consortium name="The Broad Institute Genome Sequencing Center for Infectious Disease"/>
            <person name="Wu L."/>
            <person name="Ma J."/>
        </authorList>
    </citation>
    <scope>NUCLEOTIDE SEQUENCE [LARGE SCALE GENOMIC DNA]</scope>
    <source>
        <strain evidence="4">WLHS5</strain>
    </source>
</reference>
<evidence type="ECO:0000259" key="2">
    <source>
        <dbReference type="PROSITE" id="PS51819"/>
    </source>
</evidence>
<proteinExistence type="predicted"/>
<dbReference type="Proteomes" id="UP001596504">
    <property type="component" value="Unassembled WGS sequence"/>
</dbReference>
<dbReference type="InterPro" id="IPR037523">
    <property type="entry name" value="VOC_core"/>
</dbReference>
<dbReference type="Gene3D" id="3.10.180.10">
    <property type="entry name" value="2,3-Dihydroxybiphenyl 1,2-Dioxygenase, domain 1"/>
    <property type="match status" value="1"/>
</dbReference>
<evidence type="ECO:0000256" key="1">
    <source>
        <dbReference type="ARBA" id="ARBA00022723"/>
    </source>
</evidence>
<keyword evidence="4" id="KW-1185">Reference proteome</keyword>
<keyword evidence="1" id="KW-0479">Metal-binding</keyword>
<dbReference type="PROSITE" id="PS51819">
    <property type="entry name" value="VOC"/>
    <property type="match status" value="1"/>
</dbReference>
<sequence length="117" mass="12874">MTSPELHHISIVVRDLDAALDFYAGVLGLPQRDDRPATEVRGAWLDLRDHQLHLIEGEPPPARGQHFALHVAELDPVRERLAGLGVEVSEPVRVGDARQSFLQDPSGNHVELHESAG</sequence>
<dbReference type="PROSITE" id="PS00934">
    <property type="entry name" value="GLYOXALASE_I_1"/>
    <property type="match status" value="1"/>
</dbReference>
<organism evidence="3 4">
    <name type="scientific">Saccharopolyspora griseoalba</name>
    <dbReference type="NCBI Taxonomy" id="1431848"/>
    <lineage>
        <taxon>Bacteria</taxon>
        <taxon>Bacillati</taxon>
        <taxon>Actinomycetota</taxon>
        <taxon>Actinomycetes</taxon>
        <taxon>Pseudonocardiales</taxon>
        <taxon>Pseudonocardiaceae</taxon>
        <taxon>Saccharopolyspora</taxon>
    </lineage>
</organism>
<name>A0ABW2LRT9_9PSEU</name>
<feature type="domain" description="VOC" evidence="2">
    <location>
        <begin position="5"/>
        <end position="115"/>
    </location>
</feature>
<dbReference type="SUPFAM" id="SSF54593">
    <property type="entry name" value="Glyoxalase/Bleomycin resistance protein/Dihydroxybiphenyl dioxygenase"/>
    <property type="match status" value="1"/>
</dbReference>
<evidence type="ECO:0000313" key="4">
    <source>
        <dbReference type="Proteomes" id="UP001596504"/>
    </source>
</evidence>
<dbReference type="InterPro" id="IPR018146">
    <property type="entry name" value="Glyoxalase_1_CS"/>
</dbReference>
<accession>A0ABW2LRT9</accession>
<gene>
    <name evidence="3" type="ORF">ACFQRI_21315</name>
</gene>
<protein>
    <submittedName>
        <fullName evidence="3">VOC family protein</fullName>
    </submittedName>
</protein>
<dbReference type="PANTHER" id="PTHR21366:SF22">
    <property type="entry name" value="VOC DOMAIN-CONTAINING PROTEIN"/>
    <property type="match status" value="1"/>
</dbReference>
<dbReference type="InterPro" id="IPR050383">
    <property type="entry name" value="GlyoxalaseI/FosfomycinResist"/>
</dbReference>
<dbReference type="InterPro" id="IPR029068">
    <property type="entry name" value="Glyas_Bleomycin-R_OHBP_Dase"/>
</dbReference>
<dbReference type="EMBL" id="JBHTCJ010000012">
    <property type="protein sequence ID" value="MFC7343954.1"/>
    <property type="molecule type" value="Genomic_DNA"/>
</dbReference>
<dbReference type="RefSeq" id="WP_380671358.1">
    <property type="nucleotide sequence ID" value="NZ_JBHTCJ010000012.1"/>
</dbReference>
<evidence type="ECO:0000313" key="3">
    <source>
        <dbReference type="EMBL" id="MFC7343954.1"/>
    </source>
</evidence>
<dbReference type="Pfam" id="PF00903">
    <property type="entry name" value="Glyoxalase"/>
    <property type="match status" value="1"/>
</dbReference>
<dbReference type="PANTHER" id="PTHR21366">
    <property type="entry name" value="GLYOXALASE FAMILY PROTEIN"/>
    <property type="match status" value="1"/>
</dbReference>